<feature type="transmembrane region" description="Helical" evidence="7">
    <location>
        <begin position="90"/>
        <end position="117"/>
    </location>
</feature>
<dbReference type="InterPro" id="IPR017800">
    <property type="entry name" value="ADOP"/>
</dbReference>
<reference evidence="10" key="1">
    <citation type="submission" date="2006-10" db="EMBL/GenBank/DDBJ databases">
        <title>Complete sequence of Solibacter usitatus Ellin6076.</title>
        <authorList>
            <consortium name="US DOE Joint Genome Institute"/>
            <person name="Copeland A."/>
            <person name="Lucas S."/>
            <person name="Lapidus A."/>
            <person name="Barry K."/>
            <person name="Detter J.C."/>
            <person name="Glavina del Rio T."/>
            <person name="Hammon N."/>
            <person name="Israni S."/>
            <person name="Dalin E."/>
            <person name="Tice H."/>
            <person name="Pitluck S."/>
            <person name="Thompson L.S."/>
            <person name="Brettin T."/>
            <person name="Bruce D."/>
            <person name="Han C."/>
            <person name="Tapia R."/>
            <person name="Gilna P."/>
            <person name="Schmutz J."/>
            <person name="Larimer F."/>
            <person name="Land M."/>
            <person name="Hauser L."/>
            <person name="Kyrpides N."/>
            <person name="Mikhailova N."/>
            <person name="Janssen P.H."/>
            <person name="Kuske C.R."/>
            <person name="Richardson P."/>
        </authorList>
    </citation>
    <scope>NUCLEOTIDE SEQUENCE</scope>
    <source>
        <strain evidence="10">Ellin6076</strain>
    </source>
</reference>
<feature type="domain" description="MacB-like periplasmic core" evidence="9">
    <location>
        <begin position="500"/>
        <end position="725"/>
    </location>
</feature>
<dbReference type="PANTHER" id="PTHR30572">
    <property type="entry name" value="MEMBRANE COMPONENT OF TRANSPORTER-RELATED"/>
    <property type="match status" value="1"/>
</dbReference>
<evidence type="ECO:0000256" key="7">
    <source>
        <dbReference type="SAM" id="Phobius"/>
    </source>
</evidence>
<comment type="similarity">
    <text evidence="6">Belongs to the ABC-4 integral membrane protein family.</text>
</comment>
<feature type="transmembrane region" description="Helical" evidence="7">
    <location>
        <begin position="490"/>
        <end position="510"/>
    </location>
</feature>
<evidence type="ECO:0008006" key="11">
    <source>
        <dbReference type="Google" id="ProtNLM"/>
    </source>
</evidence>
<sequence length="883" mass="96105">MIRRIGRKLLFLFRRERFDGELEEEMRLHLALRAERLRNQLDGEYAARRRFGNPTRLIEASRDVWTWRWLEDALQDLRFATRLFGRRPGFAAIAAITLALGIGTTAAVFSVVDAVLLRPLPYRQPDRLVAIWDRGVREKGLAKIFAPYADYEEWTRRARSFESITAATWAYGPSRIWTGHGAAKELLTIPVSATFFDTLGVQAALGRTFTAEDERHACAVVLSHSFWASSLGADASIVGQSLTLDQRACTVIGVMPGRFSFYPPVAKMWILLGPDFQPPREQATVGIFARLKPGVTREQAQAEVAALSRASHPAGFWHEFEPVMYDLQGEFTFLASRTLRGTLIASFSAVLLVLLIAGLNVANLLLARLAERQRELAVRAAVGSGRARLVRQVLVESLLLSAIGTAGGILVALAAVRYFRYASPIELTVGTEVTVNLPVLLFAIGLGICTTLLFGLIPALSISRIDVMERLKAGGRGAIGGLMRQRTRRIMVALEMGLSFVLLIGAGLLLRSALLMGSEPLGFDPAHLFHIQTTLPAPRYRDAARRIQFYDALLERVDQIPGVSGAALTSRVPPYAVDGGTDALEIQGAAVPEGLERHDTGLNHVSGKFFDVVGMPLHRGRMFDLTDRNGSAPVAIVNEALVREYFPDGDPLGKQVRISRSSRDAMPWLTIVGVVGNLKHTELMNEMSWVETPILYRPFSQAAPQRIEIAVRAPADGGLLEQAIQQQISALDGAVPIGTLQSVESEIGKTLAYPRFRAVVLGFFSLSALLLSAVGLNGVLSQAVAQRTSEFGLRKAIGAQERDLFLLVACQGGGPVVLGMIAGIGGALLFSRLLTGMLYGIQPADPRILALVSAVFVAVAAIAIALPARRAVRVDPMVALRDE</sequence>
<evidence type="ECO:0000256" key="5">
    <source>
        <dbReference type="ARBA" id="ARBA00023136"/>
    </source>
</evidence>
<dbReference type="InterPro" id="IPR050250">
    <property type="entry name" value="Macrolide_Exporter_MacB"/>
</dbReference>
<feature type="domain" description="ABC3 transporter permease C-terminal" evidence="8">
    <location>
        <begin position="348"/>
        <end position="466"/>
    </location>
</feature>
<dbReference type="InterPro" id="IPR003838">
    <property type="entry name" value="ABC3_permease_C"/>
</dbReference>
<feature type="transmembrane region" description="Helical" evidence="7">
    <location>
        <begin position="848"/>
        <end position="868"/>
    </location>
</feature>
<keyword evidence="3 7" id="KW-0812">Transmembrane</keyword>
<dbReference type="STRING" id="234267.Acid_3221"/>
<gene>
    <name evidence="10" type="ordered locus">Acid_3221</name>
</gene>
<dbReference type="GO" id="GO:0022857">
    <property type="term" value="F:transmembrane transporter activity"/>
    <property type="evidence" value="ECO:0007669"/>
    <property type="project" value="TreeGrafter"/>
</dbReference>
<feature type="domain" description="MacB-like periplasmic core" evidence="9">
    <location>
        <begin position="92"/>
        <end position="306"/>
    </location>
</feature>
<evidence type="ECO:0000256" key="6">
    <source>
        <dbReference type="ARBA" id="ARBA00038076"/>
    </source>
</evidence>
<evidence type="ECO:0000256" key="1">
    <source>
        <dbReference type="ARBA" id="ARBA00004651"/>
    </source>
</evidence>
<feature type="transmembrane region" description="Helical" evidence="7">
    <location>
        <begin position="343"/>
        <end position="366"/>
    </location>
</feature>
<dbReference type="EMBL" id="CP000473">
    <property type="protein sequence ID" value="ABJ84198.1"/>
    <property type="molecule type" value="Genomic_DNA"/>
</dbReference>
<evidence type="ECO:0000259" key="8">
    <source>
        <dbReference type="Pfam" id="PF02687"/>
    </source>
</evidence>
<dbReference type="PANTHER" id="PTHR30572:SF4">
    <property type="entry name" value="ABC TRANSPORTER PERMEASE YTRF"/>
    <property type="match status" value="1"/>
</dbReference>
<feature type="transmembrane region" description="Helical" evidence="7">
    <location>
        <begin position="398"/>
        <end position="419"/>
    </location>
</feature>
<dbReference type="InParanoid" id="Q022A5"/>
<evidence type="ECO:0000256" key="4">
    <source>
        <dbReference type="ARBA" id="ARBA00022989"/>
    </source>
</evidence>
<dbReference type="AlphaFoldDB" id="Q022A5"/>
<feature type="transmembrane region" description="Helical" evidence="7">
    <location>
        <begin position="439"/>
        <end position="462"/>
    </location>
</feature>
<dbReference type="KEGG" id="sus:Acid_3221"/>
<evidence type="ECO:0000256" key="2">
    <source>
        <dbReference type="ARBA" id="ARBA00022475"/>
    </source>
</evidence>
<keyword evidence="2" id="KW-1003">Cell membrane</keyword>
<dbReference type="InterPro" id="IPR025857">
    <property type="entry name" value="MacB_PCD"/>
</dbReference>
<dbReference type="NCBIfam" id="TIGR03434">
    <property type="entry name" value="ADOP"/>
    <property type="match status" value="1"/>
</dbReference>
<evidence type="ECO:0000313" key="10">
    <source>
        <dbReference type="EMBL" id="ABJ84198.1"/>
    </source>
</evidence>
<dbReference type="eggNOG" id="COG0577">
    <property type="taxonomic scope" value="Bacteria"/>
</dbReference>
<comment type="subcellular location">
    <subcellularLocation>
        <location evidence="1">Cell membrane</location>
        <topology evidence="1">Multi-pass membrane protein</topology>
    </subcellularLocation>
</comment>
<feature type="transmembrane region" description="Helical" evidence="7">
    <location>
        <begin position="759"/>
        <end position="784"/>
    </location>
</feature>
<feature type="domain" description="ABC3 transporter permease C-terminal" evidence="8">
    <location>
        <begin position="763"/>
        <end position="876"/>
    </location>
</feature>
<feature type="transmembrane region" description="Helical" evidence="7">
    <location>
        <begin position="804"/>
        <end position="828"/>
    </location>
</feature>
<dbReference type="HOGENOM" id="CLU_009433_1_0_0"/>
<organism evidence="10">
    <name type="scientific">Solibacter usitatus (strain Ellin6076)</name>
    <dbReference type="NCBI Taxonomy" id="234267"/>
    <lineage>
        <taxon>Bacteria</taxon>
        <taxon>Pseudomonadati</taxon>
        <taxon>Acidobacteriota</taxon>
        <taxon>Terriglobia</taxon>
        <taxon>Bryobacterales</taxon>
        <taxon>Solibacteraceae</taxon>
        <taxon>Candidatus Solibacter</taxon>
    </lineage>
</organism>
<dbReference type="GO" id="GO:0005886">
    <property type="term" value="C:plasma membrane"/>
    <property type="evidence" value="ECO:0007669"/>
    <property type="project" value="UniProtKB-SubCell"/>
</dbReference>
<protein>
    <recommendedName>
        <fullName evidence="11">Permease</fullName>
    </recommendedName>
</protein>
<evidence type="ECO:0000259" key="9">
    <source>
        <dbReference type="Pfam" id="PF12704"/>
    </source>
</evidence>
<dbReference type="Pfam" id="PF02687">
    <property type="entry name" value="FtsX"/>
    <property type="match status" value="2"/>
</dbReference>
<dbReference type="OrthoDB" id="128353at2"/>
<evidence type="ECO:0000256" key="3">
    <source>
        <dbReference type="ARBA" id="ARBA00022692"/>
    </source>
</evidence>
<keyword evidence="5 7" id="KW-0472">Membrane</keyword>
<name>Q022A5_SOLUE</name>
<dbReference type="Pfam" id="PF12704">
    <property type="entry name" value="MacB_PCD"/>
    <property type="match status" value="2"/>
</dbReference>
<accession>Q022A5</accession>
<proteinExistence type="inferred from homology"/>
<keyword evidence="4 7" id="KW-1133">Transmembrane helix</keyword>